<evidence type="ECO:0000259" key="1">
    <source>
        <dbReference type="Pfam" id="PF20167"/>
    </source>
</evidence>
<comment type="caution">
    <text evidence="2">The sequence shown here is derived from an EMBL/GenBank/DDBJ whole genome shotgun (WGS) entry which is preliminary data.</text>
</comment>
<feature type="domain" description="Putative plant transposon protein" evidence="1">
    <location>
        <begin position="28"/>
        <end position="151"/>
    </location>
</feature>
<dbReference type="Proteomes" id="UP001341840">
    <property type="component" value="Unassembled WGS sequence"/>
</dbReference>
<accession>A0ABU6YWF9</accession>
<protein>
    <recommendedName>
        <fullName evidence="1">Putative plant transposon protein domain-containing protein</fullName>
    </recommendedName>
</protein>
<reference evidence="2 3" key="1">
    <citation type="journal article" date="2023" name="Plants (Basel)">
        <title>Bridging the Gap: Combining Genomics and Transcriptomics Approaches to Understand Stylosanthes scabra, an Orphan Legume from the Brazilian Caatinga.</title>
        <authorList>
            <person name="Ferreira-Neto J.R.C."/>
            <person name="da Silva M.D."/>
            <person name="Binneck E."/>
            <person name="de Melo N.F."/>
            <person name="da Silva R.H."/>
            <person name="de Melo A.L.T.M."/>
            <person name="Pandolfi V."/>
            <person name="Bustamante F.O."/>
            <person name="Brasileiro-Vidal A.C."/>
            <person name="Benko-Iseppon A.M."/>
        </authorList>
    </citation>
    <scope>NUCLEOTIDE SEQUENCE [LARGE SCALE GENOMIC DNA]</scope>
    <source>
        <tissue evidence="2">Leaves</tissue>
    </source>
</reference>
<keyword evidence="3" id="KW-1185">Reference proteome</keyword>
<dbReference type="EMBL" id="JASCZI010243635">
    <property type="protein sequence ID" value="MED6213433.1"/>
    <property type="molecule type" value="Genomic_DNA"/>
</dbReference>
<evidence type="ECO:0000313" key="2">
    <source>
        <dbReference type="EMBL" id="MED6213433.1"/>
    </source>
</evidence>
<evidence type="ECO:0000313" key="3">
    <source>
        <dbReference type="Proteomes" id="UP001341840"/>
    </source>
</evidence>
<gene>
    <name evidence="2" type="ORF">PIB30_093274</name>
</gene>
<sequence>MHGRDILHERCINFEGQQDFMDNLLGELGWLFMYNYLMPPINLTLIREFYSNFSSANQRIVFLCGKQIPIIEDALNAFLPVTTPPPSKEEDAYEKNLVRKHIGALDMGLVLATIALPRMRWDSYKPKSGRVDNAILTPQARGWQKMIVSNI</sequence>
<organism evidence="2 3">
    <name type="scientific">Stylosanthes scabra</name>
    <dbReference type="NCBI Taxonomy" id="79078"/>
    <lineage>
        <taxon>Eukaryota</taxon>
        <taxon>Viridiplantae</taxon>
        <taxon>Streptophyta</taxon>
        <taxon>Embryophyta</taxon>
        <taxon>Tracheophyta</taxon>
        <taxon>Spermatophyta</taxon>
        <taxon>Magnoliopsida</taxon>
        <taxon>eudicotyledons</taxon>
        <taxon>Gunneridae</taxon>
        <taxon>Pentapetalae</taxon>
        <taxon>rosids</taxon>
        <taxon>fabids</taxon>
        <taxon>Fabales</taxon>
        <taxon>Fabaceae</taxon>
        <taxon>Papilionoideae</taxon>
        <taxon>50 kb inversion clade</taxon>
        <taxon>dalbergioids sensu lato</taxon>
        <taxon>Dalbergieae</taxon>
        <taxon>Pterocarpus clade</taxon>
        <taxon>Stylosanthes</taxon>
    </lineage>
</organism>
<dbReference type="InterPro" id="IPR046796">
    <property type="entry name" value="Transposase_32_dom"/>
</dbReference>
<proteinExistence type="predicted"/>
<dbReference type="Pfam" id="PF20167">
    <property type="entry name" value="Transposase_32"/>
    <property type="match status" value="1"/>
</dbReference>
<name>A0ABU6YWF9_9FABA</name>